<dbReference type="AlphaFoldDB" id="A0A1Q2L1A1"/>
<evidence type="ECO:0000313" key="1">
    <source>
        <dbReference type="EMBL" id="AQQ54186.1"/>
    </source>
</evidence>
<dbReference type="InterPro" id="IPR036086">
    <property type="entry name" value="ParB/Sulfiredoxin_sf"/>
</dbReference>
<name>A0A1Q2L1A1_9BACL</name>
<organism evidence="1 2">
    <name type="scientific">Planococcus lenghuensis</name>
    <dbReference type="NCBI Taxonomy" id="2213202"/>
    <lineage>
        <taxon>Bacteria</taxon>
        <taxon>Bacillati</taxon>
        <taxon>Bacillota</taxon>
        <taxon>Bacilli</taxon>
        <taxon>Bacillales</taxon>
        <taxon>Caryophanaceae</taxon>
        <taxon>Planococcus</taxon>
    </lineage>
</organism>
<dbReference type="Proteomes" id="UP000188184">
    <property type="component" value="Chromosome"/>
</dbReference>
<gene>
    <name evidence="1" type="ORF">B0X71_14445</name>
</gene>
<evidence type="ECO:0000313" key="2">
    <source>
        <dbReference type="Proteomes" id="UP000188184"/>
    </source>
</evidence>
<protein>
    <submittedName>
        <fullName evidence="1">Uncharacterized protein</fullName>
    </submittedName>
</protein>
<keyword evidence="2" id="KW-1185">Reference proteome</keyword>
<dbReference type="SUPFAM" id="SSF110849">
    <property type="entry name" value="ParB/Sulfiredoxin"/>
    <property type="match status" value="1"/>
</dbReference>
<reference evidence="1 2" key="1">
    <citation type="submission" date="2017-02" db="EMBL/GenBank/DDBJ databases">
        <title>The complete genomic sequence of a novel cold adapted crude oil-degrading bacterium Planococcus qaidamina Y42.</title>
        <authorList>
            <person name="Yang R."/>
        </authorList>
    </citation>
    <scope>NUCLEOTIDE SEQUENCE [LARGE SCALE GENOMIC DNA]</scope>
    <source>
        <strain evidence="1 2">Y42</strain>
    </source>
</reference>
<accession>A0A1Q2L1A1</accession>
<dbReference type="EMBL" id="CP019640">
    <property type="protein sequence ID" value="AQQ54186.1"/>
    <property type="molecule type" value="Genomic_DNA"/>
</dbReference>
<dbReference type="KEGG" id="pmar:B0X71_14445"/>
<proteinExistence type="predicted"/>
<sequence length="137" mass="15716">MLGGYPFRWNITTATAWIEANLEQVQLSVVQIGPPEPGADSDSLDADFIPKADLSKPVIMVRMRPEVFRLIDGNHRVAKARRSGVKELPAYYLTAEQHRRFFTLPEADRLYVPYWNEKIDLVEKYRGKWAIVGEAQI</sequence>